<keyword evidence="3" id="KW-1185">Reference proteome</keyword>
<dbReference type="GO" id="GO:0016758">
    <property type="term" value="F:hexosyltransferase activity"/>
    <property type="evidence" value="ECO:0007669"/>
    <property type="project" value="InterPro"/>
</dbReference>
<comment type="caution">
    <text evidence="2">The sequence shown here is derived from an EMBL/GenBank/DDBJ whole genome shotgun (WGS) entry which is preliminary data.</text>
</comment>
<reference evidence="2 3" key="1">
    <citation type="journal article" date="2013" name="Genome Biol. Evol.">
        <title>Genomes of Stigonematalean cyanobacteria (subsection V) and the evolution of oxygenic photosynthesis from prokaryotes to plastids.</title>
        <authorList>
            <person name="Dagan T."/>
            <person name="Roettger M."/>
            <person name="Stucken K."/>
            <person name="Landan G."/>
            <person name="Koch R."/>
            <person name="Major P."/>
            <person name="Gould S.B."/>
            <person name="Goremykin V.V."/>
            <person name="Rippka R."/>
            <person name="Tandeau de Marsac N."/>
            <person name="Gugger M."/>
            <person name="Lockhart P.J."/>
            <person name="Allen J.F."/>
            <person name="Brune I."/>
            <person name="Maus I."/>
            <person name="Puhler A."/>
            <person name="Martin W.F."/>
        </authorList>
    </citation>
    <scope>NUCLEOTIDE SEQUENCE [LARGE SCALE GENOMIC DNA]</scope>
    <source>
        <strain evidence="2 3">PCC 7110</strain>
    </source>
</reference>
<feature type="domain" description="Glycosyltransferase family 28 N-terminal" evidence="1">
    <location>
        <begin position="24"/>
        <end position="58"/>
    </location>
</feature>
<dbReference type="Pfam" id="PF03033">
    <property type="entry name" value="Glyco_transf_28"/>
    <property type="match status" value="1"/>
</dbReference>
<dbReference type="AlphaFoldDB" id="A0A139XF81"/>
<dbReference type="InterPro" id="IPR004276">
    <property type="entry name" value="GlycoTrans_28_N"/>
</dbReference>
<dbReference type="Proteomes" id="UP000076925">
    <property type="component" value="Unassembled WGS sequence"/>
</dbReference>
<dbReference type="EMBL" id="ANNX02000016">
    <property type="protein sequence ID" value="KYC43323.1"/>
    <property type="molecule type" value="Genomic_DNA"/>
</dbReference>
<evidence type="ECO:0000313" key="2">
    <source>
        <dbReference type="EMBL" id="KYC43323.1"/>
    </source>
</evidence>
<dbReference type="Gene3D" id="3.40.50.2000">
    <property type="entry name" value="Glycogen Phosphorylase B"/>
    <property type="match status" value="1"/>
</dbReference>
<organism evidence="2 3">
    <name type="scientific">Scytonema hofmannii PCC 7110</name>
    <dbReference type="NCBI Taxonomy" id="128403"/>
    <lineage>
        <taxon>Bacteria</taxon>
        <taxon>Bacillati</taxon>
        <taxon>Cyanobacteriota</taxon>
        <taxon>Cyanophyceae</taxon>
        <taxon>Nostocales</taxon>
        <taxon>Scytonemataceae</taxon>
        <taxon>Scytonema</taxon>
    </lineage>
</organism>
<dbReference type="GO" id="GO:1901137">
    <property type="term" value="P:carbohydrate derivative biosynthetic process"/>
    <property type="evidence" value="ECO:0007669"/>
    <property type="project" value="UniProtKB-ARBA"/>
</dbReference>
<dbReference type="GO" id="GO:0005975">
    <property type="term" value="P:carbohydrate metabolic process"/>
    <property type="evidence" value="ECO:0007669"/>
    <property type="project" value="InterPro"/>
</dbReference>
<protein>
    <recommendedName>
        <fullName evidence="1">Glycosyltransferase family 28 N-terminal domain-containing protein</fullName>
    </recommendedName>
</protein>
<dbReference type="STRING" id="128403.WA1_14665"/>
<evidence type="ECO:0000313" key="3">
    <source>
        <dbReference type="Proteomes" id="UP000076925"/>
    </source>
</evidence>
<accession>A0A139XF81</accession>
<name>A0A139XF81_9CYAN</name>
<gene>
    <name evidence="2" type="ORF">WA1_14665</name>
</gene>
<dbReference type="SUPFAM" id="SSF53756">
    <property type="entry name" value="UDP-Glycosyltransferase/glycogen phosphorylase"/>
    <property type="match status" value="1"/>
</dbReference>
<proteinExistence type="predicted"/>
<sequence length="73" mass="8162">MRFLVKIFAMTPTLPILQTKSLQITILAVGSRGDLQPYCALAVGLRRAGHKVKIATRYVGWVEERNPTFTGIF</sequence>
<evidence type="ECO:0000259" key="1">
    <source>
        <dbReference type="Pfam" id="PF03033"/>
    </source>
</evidence>